<gene>
    <name evidence="2" type="ORF">SAMN05216421_0729</name>
</gene>
<evidence type="ECO:0000313" key="3">
    <source>
        <dbReference type="Proteomes" id="UP000243207"/>
    </source>
</evidence>
<organism evidence="2 3">
    <name type="scientific">Halopseudomonas xinjiangensis</name>
    <dbReference type="NCBI Taxonomy" id="487184"/>
    <lineage>
        <taxon>Bacteria</taxon>
        <taxon>Pseudomonadati</taxon>
        <taxon>Pseudomonadota</taxon>
        <taxon>Gammaproteobacteria</taxon>
        <taxon>Pseudomonadales</taxon>
        <taxon>Pseudomonadaceae</taxon>
        <taxon>Halopseudomonas</taxon>
    </lineage>
</organism>
<dbReference type="Pfam" id="PF00535">
    <property type="entry name" value="Glycos_transf_2"/>
    <property type="match status" value="1"/>
</dbReference>
<name>A0A1H1NQH0_9GAMM</name>
<dbReference type="OrthoDB" id="9802649at2"/>
<keyword evidence="3" id="KW-1185">Reference proteome</keyword>
<dbReference type="Proteomes" id="UP000243207">
    <property type="component" value="Chromosome I"/>
</dbReference>
<dbReference type="EMBL" id="LT629736">
    <property type="protein sequence ID" value="SDS00569.1"/>
    <property type="molecule type" value="Genomic_DNA"/>
</dbReference>
<dbReference type="InterPro" id="IPR029044">
    <property type="entry name" value="Nucleotide-diphossugar_trans"/>
</dbReference>
<feature type="domain" description="Glycosyltransferase 2-like" evidence="1">
    <location>
        <begin position="21"/>
        <end position="138"/>
    </location>
</feature>
<dbReference type="STRING" id="487184.SAMN05216421_0729"/>
<dbReference type="InterPro" id="IPR001173">
    <property type="entry name" value="Glyco_trans_2-like"/>
</dbReference>
<dbReference type="AlphaFoldDB" id="A0A1H1NQH0"/>
<protein>
    <submittedName>
        <fullName evidence="2">Rhamnosyltransferase</fullName>
    </submittedName>
</protein>
<sequence>MTAWPEARVAVLLAAHQGRIWLPDQIQSILDQIGVSVTILISVDQSTDGTEAYVDHAALQHSNIRILPHGLKSGTAAANFFRLIRELDPEGFDYVAFADQDDLWDQDKLDRAIGQLRLRGADGYSGNVTAFWPDGREKLINKAQAQRRWDFLFEAAGPGCTYVMSRHLFEALQSFVSTRTGALGSVYLHDWFCYAFARANGFSWWIDPEPKMQYRQHQNNLVGVNQGWKARMGRFRHVSSGWWLDQARTIARLLGLESSAFVRSWIDPNKRSGYLVLVLNARNCRRKAIDAFFMSMMVLLLAIHPPSYETD</sequence>
<dbReference type="SUPFAM" id="SSF53448">
    <property type="entry name" value="Nucleotide-diphospho-sugar transferases"/>
    <property type="match status" value="1"/>
</dbReference>
<evidence type="ECO:0000259" key="1">
    <source>
        <dbReference type="Pfam" id="PF00535"/>
    </source>
</evidence>
<proteinExistence type="predicted"/>
<keyword evidence="2" id="KW-0808">Transferase</keyword>
<dbReference type="Gene3D" id="3.90.550.10">
    <property type="entry name" value="Spore Coat Polysaccharide Biosynthesis Protein SpsA, Chain A"/>
    <property type="match status" value="1"/>
</dbReference>
<reference evidence="3" key="1">
    <citation type="submission" date="2016-10" db="EMBL/GenBank/DDBJ databases">
        <authorList>
            <person name="Varghese N."/>
            <person name="Submissions S."/>
        </authorList>
    </citation>
    <scope>NUCLEOTIDE SEQUENCE [LARGE SCALE GENOMIC DNA]</scope>
    <source>
        <strain evidence="3">NRRL B-51270</strain>
    </source>
</reference>
<dbReference type="RefSeq" id="WP_157718115.1">
    <property type="nucleotide sequence ID" value="NZ_LT629736.1"/>
</dbReference>
<accession>A0A1H1NQH0</accession>
<dbReference type="GO" id="GO:0016740">
    <property type="term" value="F:transferase activity"/>
    <property type="evidence" value="ECO:0007669"/>
    <property type="project" value="UniProtKB-KW"/>
</dbReference>
<evidence type="ECO:0000313" key="2">
    <source>
        <dbReference type="EMBL" id="SDS00569.1"/>
    </source>
</evidence>